<evidence type="ECO:0000313" key="1">
    <source>
        <dbReference type="EMBL" id="GLC26741.1"/>
    </source>
</evidence>
<reference evidence="1" key="1">
    <citation type="submission" date="2022-08" db="EMBL/GenBank/DDBJ databases">
        <title>Draft genome sequencing of Roseisolibacter agri AW1220.</title>
        <authorList>
            <person name="Tobiishi Y."/>
            <person name="Tonouchi A."/>
        </authorList>
    </citation>
    <scope>NUCLEOTIDE SEQUENCE</scope>
    <source>
        <strain evidence="1">AW1220</strain>
    </source>
</reference>
<dbReference type="Proteomes" id="UP001161325">
    <property type="component" value="Unassembled WGS sequence"/>
</dbReference>
<proteinExistence type="predicted"/>
<name>A0AA37V7K2_9BACT</name>
<organism evidence="1 2">
    <name type="scientific">Roseisolibacter agri</name>
    <dbReference type="NCBI Taxonomy" id="2014610"/>
    <lineage>
        <taxon>Bacteria</taxon>
        <taxon>Pseudomonadati</taxon>
        <taxon>Gemmatimonadota</taxon>
        <taxon>Gemmatimonadia</taxon>
        <taxon>Gemmatimonadales</taxon>
        <taxon>Gemmatimonadaceae</taxon>
        <taxon>Roseisolibacter</taxon>
    </lineage>
</organism>
<gene>
    <name evidence="1" type="ORF">rosag_32540</name>
</gene>
<accession>A0AA37V7K2</accession>
<keyword evidence="2" id="KW-1185">Reference proteome</keyword>
<sequence>MRAQGVVERLEHRGGEPLVSDVEHGVEVVGFGAQGGALLSGHGHGNRSIEVGAPLNTALCFTYERDRS</sequence>
<dbReference type="EMBL" id="BRXS01000005">
    <property type="protein sequence ID" value="GLC26741.1"/>
    <property type="molecule type" value="Genomic_DNA"/>
</dbReference>
<dbReference type="AlphaFoldDB" id="A0AA37V7K2"/>
<evidence type="ECO:0000313" key="2">
    <source>
        <dbReference type="Proteomes" id="UP001161325"/>
    </source>
</evidence>
<comment type="caution">
    <text evidence="1">The sequence shown here is derived from an EMBL/GenBank/DDBJ whole genome shotgun (WGS) entry which is preliminary data.</text>
</comment>
<protein>
    <submittedName>
        <fullName evidence="1">Uncharacterized protein</fullName>
    </submittedName>
</protein>